<name>A0AAW0RL76_9HYPO</name>
<evidence type="ECO:0000313" key="1">
    <source>
        <dbReference type="EMBL" id="KAK8142952.1"/>
    </source>
</evidence>
<sequence length="238" mass="25887">MRQEVQKFIPEVLGRFFHVNEPQRRRAKVQGLVGSVDELIRQWVKRMEDGEDGEDEVSKEILETVRAENVVGVSSGQKAIDDRENVSAQAAAPVEDTRQSIIGVQASWETGSAPPLPTETSGEKQTQLAQPRIAHQEVQLPFQQHGPNQQQIARAVQPFEGPASCRQNSVQQRWHQPPPPPTASAATTFIPARHSGPTRLEASATCAKGTILSTNLGTNSAANGILKTATDKSFLATS</sequence>
<proteinExistence type="predicted"/>
<dbReference type="Proteomes" id="UP001397290">
    <property type="component" value="Unassembled WGS sequence"/>
</dbReference>
<evidence type="ECO:0000313" key="2">
    <source>
        <dbReference type="Proteomes" id="UP001397290"/>
    </source>
</evidence>
<reference evidence="1 2" key="1">
    <citation type="submission" date="2020-02" db="EMBL/GenBank/DDBJ databases">
        <title>Comparative genomics of the hypocrealean fungal genus Beauvera.</title>
        <authorList>
            <person name="Showalter D.N."/>
            <person name="Bushley K.E."/>
            <person name="Rehner S.A."/>
        </authorList>
    </citation>
    <scope>NUCLEOTIDE SEQUENCE [LARGE SCALE GENOMIC DNA]</scope>
    <source>
        <strain evidence="1 2">ARSEF4384</strain>
    </source>
</reference>
<organism evidence="1 2">
    <name type="scientific">Beauveria asiatica</name>
    <dbReference type="NCBI Taxonomy" id="1069075"/>
    <lineage>
        <taxon>Eukaryota</taxon>
        <taxon>Fungi</taxon>
        <taxon>Dikarya</taxon>
        <taxon>Ascomycota</taxon>
        <taxon>Pezizomycotina</taxon>
        <taxon>Sordariomycetes</taxon>
        <taxon>Hypocreomycetidae</taxon>
        <taxon>Hypocreales</taxon>
        <taxon>Cordycipitaceae</taxon>
        <taxon>Beauveria</taxon>
    </lineage>
</organism>
<gene>
    <name evidence="1" type="ORF">G3M48_007921</name>
</gene>
<protein>
    <submittedName>
        <fullName evidence="1">Uncharacterized protein</fullName>
    </submittedName>
</protein>
<comment type="caution">
    <text evidence="1">The sequence shown here is derived from an EMBL/GenBank/DDBJ whole genome shotgun (WGS) entry which is preliminary data.</text>
</comment>
<keyword evidence="2" id="KW-1185">Reference proteome</keyword>
<dbReference type="AlphaFoldDB" id="A0AAW0RL76"/>
<accession>A0AAW0RL76</accession>
<dbReference type="EMBL" id="JAAHCF010000578">
    <property type="protein sequence ID" value="KAK8142952.1"/>
    <property type="molecule type" value="Genomic_DNA"/>
</dbReference>